<name>A0A4V3XJF8_9APHY</name>
<comment type="caution">
    <text evidence="5">The sequence shown here is derived from an EMBL/GenBank/DDBJ whole genome shotgun (WGS) entry which is preliminary data.</text>
</comment>
<dbReference type="InterPro" id="IPR035647">
    <property type="entry name" value="EFG_III/V"/>
</dbReference>
<dbReference type="Gene3D" id="3.30.70.240">
    <property type="match status" value="1"/>
</dbReference>
<dbReference type="InterPro" id="IPR000640">
    <property type="entry name" value="EFG_V-like"/>
</dbReference>
<dbReference type="GO" id="GO:0032790">
    <property type="term" value="P:ribosome disassembly"/>
    <property type="evidence" value="ECO:0007669"/>
    <property type="project" value="TreeGrafter"/>
</dbReference>
<evidence type="ECO:0000313" key="6">
    <source>
        <dbReference type="Proteomes" id="UP000308730"/>
    </source>
</evidence>
<evidence type="ECO:0000256" key="1">
    <source>
        <dbReference type="ARBA" id="ARBA00022741"/>
    </source>
</evidence>
<dbReference type="GO" id="GO:0005525">
    <property type="term" value="F:GTP binding"/>
    <property type="evidence" value="ECO:0007669"/>
    <property type="project" value="UniProtKB-KW"/>
</dbReference>
<dbReference type="OrthoDB" id="198619at2759"/>
<evidence type="ECO:0000313" key="5">
    <source>
        <dbReference type="EMBL" id="THH32893.1"/>
    </source>
</evidence>
<evidence type="ECO:0000259" key="4">
    <source>
        <dbReference type="SMART" id="SM00838"/>
    </source>
</evidence>
<dbReference type="GO" id="GO:0032543">
    <property type="term" value="P:mitochondrial translation"/>
    <property type="evidence" value="ECO:0007669"/>
    <property type="project" value="TreeGrafter"/>
</dbReference>
<accession>A0A4V3XJF8</accession>
<evidence type="ECO:0000256" key="2">
    <source>
        <dbReference type="ARBA" id="ARBA00022917"/>
    </source>
</evidence>
<dbReference type="Pfam" id="PF00679">
    <property type="entry name" value="EFG_C"/>
    <property type="match status" value="1"/>
</dbReference>
<dbReference type="SUPFAM" id="SSF54980">
    <property type="entry name" value="EF-G C-terminal domain-like"/>
    <property type="match status" value="2"/>
</dbReference>
<dbReference type="InterPro" id="IPR041095">
    <property type="entry name" value="EFG_II"/>
</dbReference>
<dbReference type="Proteomes" id="UP000308730">
    <property type="component" value="Unassembled WGS sequence"/>
</dbReference>
<dbReference type="EMBL" id="SGPM01000013">
    <property type="protein sequence ID" value="THH32893.1"/>
    <property type="molecule type" value="Genomic_DNA"/>
</dbReference>
<keyword evidence="6" id="KW-1185">Reference proteome</keyword>
<dbReference type="GO" id="GO:0005739">
    <property type="term" value="C:mitochondrion"/>
    <property type="evidence" value="ECO:0007669"/>
    <property type="project" value="TreeGrafter"/>
</dbReference>
<keyword evidence="3" id="KW-0342">GTP-binding</keyword>
<gene>
    <name evidence="5" type="ORF">EUX98_g1262</name>
</gene>
<dbReference type="GO" id="GO:0003924">
    <property type="term" value="F:GTPase activity"/>
    <property type="evidence" value="ECO:0007669"/>
    <property type="project" value="TreeGrafter"/>
</dbReference>
<organism evidence="5 6">
    <name type="scientific">Antrodiella citrinella</name>
    <dbReference type="NCBI Taxonomy" id="2447956"/>
    <lineage>
        <taxon>Eukaryota</taxon>
        <taxon>Fungi</taxon>
        <taxon>Dikarya</taxon>
        <taxon>Basidiomycota</taxon>
        <taxon>Agaricomycotina</taxon>
        <taxon>Agaricomycetes</taxon>
        <taxon>Polyporales</taxon>
        <taxon>Steccherinaceae</taxon>
        <taxon>Antrodiella</taxon>
    </lineage>
</organism>
<feature type="domain" description="Elongation factor EFG" evidence="4">
    <location>
        <begin position="216"/>
        <end position="337"/>
    </location>
</feature>
<keyword evidence="1" id="KW-0547">Nucleotide-binding</keyword>
<reference evidence="5 6" key="1">
    <citation type="submission" date="2019-02" db="EMBL/GenBank/DDBJ databases">
        <title>Genome sequencing of the rare red list fungi Antrodiella citrinella (Flaviporus citrinellus).</title>
        <authorList>
            <person name="Buettner E."/>
            <person name="Kellner H."/>
        </authorList>
    </citation>
    <scope>NUCLEOTIDE SEQUENCE [LARGE SCALE GENOMIC DNA]</scope>
    <source>
        <strain evidence="5 6">DSM 108506</strain>
    </source>
</reference>
<dbReference type="PANTHER" id="PTHR43261">
    <property type="entry name" value="TRANSLATION ELONGATION FACTOR G-RELATED"/>
    <property type="match status" value="1"/>
</dbReference>
<proteinExistence type="predicted"/>
<dbReference type="PANTHER" id="PTHR43261:SF1">
    <property type="entry name" value="RIBOSOME-RELEASING FACTOR 2, MITOCHONDRIAL"/>
    <property type="match status" value="1"/>
</dbReference>
<dbReference type="Gene3D" id="3.30.70.870">
    <property type="entry name" value="Elongation Factor G (Translational Gtpase), domain 3"/>
    <property type="match status" value="1"/>
</dbReference>
<evidence type="ECO:0000256" key="3">
    <source>
        <dbReference type="ARBA" id="ARBA00023134"/>
    </source>
</evidence>
<protein>
    <recommendedName>
        <fullName evidence="4">Elongation factor EFG domain-containing protein</fullName>
    </recommendedName>
</protein>
<sequence length="344" mass="37587">MRDIIPPPPVMTASVVPNTHADLQPVEEALQALSRTDPSVRVETHEGQILVHGLGALHLEIVEGRLRNEWNVNFEFGTRRVSYREGLGPAVVSPEPSSWTTELGGKQVVSTVQFTVRALEPDEQGDPVWNGNIVVKEDDVPLTISESTPSQRDLRGYIAQGISTALSSSPHTSLISTHIYIKVEKYEHPKDAPSTVLAGAAARVLREWLKKAGMGPIFEPYIRLKVNVYEESLGRIVKDITEHGGEVLDLASGAEGEDEVDGYLSDALFVPPESLSPSSLASTHDATTLRRSIHAVAPLSRMLNFSNRLRALSAGHGVFEMENAGFKQVASDRRLEILKEIGRA</sequence>
<dbReference type="SMART" id="SM00838">
    <property type="entry name" value="EFG_C"/>
    <property type="match status" value="1"/>
</dbReference>
<dbReference type="AlphaFoldDB" id="A0A4V3XJF8"/>
<keyword evidence="2" id="KW-0648">Protein biosynthesis</keyword>
<dbReference type="Pfam" id="PF14492">
    <property type="entry name" value="EFG_III"/>
    <property type="match status" value="1"/>
</dbReference>